<evidence type="ECO:0000313" key="3">
    <source>
        <dbReference type="EMBL" id="MDV7014576.1"/>
    </source>
</evidence>
<comment type="caution">
    <text evidence="3">The sequence shown here is derived from an EMBL/GenBank/DDBJ whole genome shotgun (WGS) entry which is preliminary data.</text>
</comment>
<proteinExistence type="predicted"/>
<accession>A0AAE4UB38</accession>
<dbReference type="AlphaFoldDB" id="A0AAE4UB38"/>
<reference evidence="3" key="1">
    <citation type="submission" date="2023-10" db="EMBL/GenBank/DDBJ databases">
        <title>Characterization and genome sequence of Mycobacterium intracellulare ABSURDO, a novel pathogenic isolate with three colony morphotypes that vary in growth and acid-fastness.</title>
        <authorList>
            <person name="Jude B.A."/>
            <person name="Robinson R.T."/>
        </authorList>
    </citation>
    <scope>NUCLEOTIDE SEQUENCE</scope>
    <source>
        <strain evidence="3">ABSURDO Component B</strain>
    </source>
</reference>
<evidence type="ECO:0000313" key="4">
    <source>
        <dbReference type="Proteomes" id="UP001187143"/>
    </source>
</evidence>
<gene>
    <name evidence="3" type="ORF">R4F53_20010</name>
</gene>
<name>A0AAE4UB38_MYCIT</name>
<feature type="domain" description="DUF7373" evidence="1">
    <location>
        <begin position="1"/>
        <end position="188"/>
    </location>
</feature>
<dbReference type="Proteomes" id="UP001187143">
    <property type="component" value="Unassembled WGS sequence"/>
</dbReference>
<protein>
    <submittedName>
        <fullName evidence="3">Uncharacterized protein</fullName>
    </submittedName>
</protein>
<feature type="domain" description="DUF7373" evidence="2">
    <location>
        <begin position="201"/>
        <end position="340"/>
    </location>
</feature>
<evidence type="ECO:0000259" key="2">
    <source>
        <dbReference type="Pfam" id="PF24092"/>
    </source>
</evidence>
<evidence type="ECO:0000259" key="1">
    <source>
        <dbReference type="Pfam" id="PF24088"/>
    </source>
</evidence>
<dbReference type="Pfam" id="PF24088">
    <property type="entry name" value="DUF7373"/>
    <property type="match status" value="1"/>
</dbReference>
<dbReference type="InterPro" id="IPR055797">
    <property type="entry name" value="DUF7373"/>
</dbReference>
<dbReference type="EMBL" id="JAWLLD010000025">
    <property type="protein sequence ID" value="MDV7014576.1"/>
    <property type="molecule type" value="Genomic_DNA"/>
</dbReference>
<dbReference type="InterPro" id="IPR056463">
    <property type="entry name" value="DUF7373_C"/>
</dbReference>
<dbReference type="Pfam" id="PF24092">
    <property type="entry name" value="DUF7373_C"/>
    <property type="match status" value="1"/>
</dbReference>
<sequence>MEGRRLAAYVVGPWQADPTLAAPGSDNPAAVIEDFGQFDRITWAPIAGGAHGLPFLIGFMSERQTTGPDPQTTLRNAVLQFADLNSAATAAQNMASVARNMPRDPRATPIVTEPEQPLAIPGHPDTSATLLTFQEGAQTVRELSAFTTHGPYVLLQVSRCAPAPDCQAHLTARTLDLQLPLIDTFKPAGQFSSLPLDPTGLLARTLPLPADQATTTSGATYPLAGALHLEANPVQTGPLLTAAGIDDVSVNLTTIYQATDPAAAQTLAQAYSDNTAKTLGAQPAPPVPGLPQSHCVKVAGPGGLVPHYWCLANAGRNTIRAIARQLDNAHQQIAAQYRILTG</sequence>
<dbReference type="RefSeq" id="WP_317728486.1">
    <property type="nucleotide sequence ID" value="NZ_JAWLLC010000024.1"/>
</dbReference>
<organism evidence="3 4">
    <name type="scientific">Mycobacterium intracellulare</name>
    <dbReference type="NCBI Taxonomy" id="1767"/>
    <lineage>
        <taxon>Bacteria</taxon>
        <taxon>Bacillati</taxon>
        <taxon>Actinomycetota</taxon>
        <taxon>Actinomycetes</taxon>
        <taxon>Mycobacteriales</taxon>
        <taxon>Mycobacteriaceae</taxon>
        <taxon>Mycobacterium</taxon>
        <taxon>Mycobacterium avium complex (MAC)</taxon>
    </lineage>
</organism>